<dbReference type="EMBL" id="MZMQ01000001">
    <property type="protein sequence ID" value="OQJ62343.1"/>
    <property type="molecule type" value="Genomic_DNA"/>
</dbReference>
<dbReference type="RefSeq" id="WP_094126805.1">
    <property type="nucleotide sequence ID" value="NZ_CP040788.1"/>
</dbReference>
<accession>A0A225CIX3</accession>
<sequence>MTWHHRLRPDAMTGACLIGLLALTGCTSGPTGEEGDPSSASTLAPAVPEATPSDAEQFSSLEASVNRKFSSWEHAGDFTGSAAELAEVPRTDTAAATIEPGSGSVVDVTLPASSDPAAKKVVMTVTCTGSENYWINVAQPNPNRVGTTCGTEGRGIYGVPLDDPTAPTKLEITIPDGSRFWLSTYYTKE</sequence>
<organism evidence="2 3">
    <name type="scientific">Clavibacter tessellarius</name>
    <dbReference type="NCBI Taxonomy" id="31965"/>
    <lineage>
        <taxon>Bacteria</taxon>
        <taxon>Bacillati</taxon>
        <taxon>Actinomycetota</taxon>
        <taxon>Actinomycetes</taxon>
        <taxon>Micrococcales</taxon>
        <taxon>Microbacteriaceae</taxon>
        <taxon>Clavibacter</taxon>
    </lineage>
</organism>
<evidence type="ECO:0000313" key="2">
    <source>
        <dbReference type="EMBL" id="OQJ62343.1"/>
    </source>
</evidence>
<dbReference type="PROSITE" id="PS51257">
    <property type="entry name" value="PROKAR_LIPOPROTEIN"/>
    <property type="match status" value="1"/>
</dbReference>
<feature type="region of interest" description="Disordered" evidence="1">
    <location>
        <begin position="28"/>
        <end position="58"/>
    </location>
</feature>
<protein>
    <recommendedName>
        <fullName evidence="4">Lipoprotein</fullName>
    </recommendedName>
</protein>
<proteinExistence type="predicted"/>
<dbReference type="AlphaFoldDB" id="A0A225CIX3"/>
<name>A0A225CIX3_9MICO</name>
<comment type="caution">
    <text evidence="2">The sequence shown here is derived from an EMBL/GenBank/DDBJ whole genome shotgun (WGS) entry which is preliminary data.</text>
</comment>
<gene>
    <name evidence="2" type="ORF">B5P24_04635</name>
</gene>
<reference evidence="2" key="1">
    <citation type="submission" date="2017-08" db="EMBL/GenBank/DDBJ databases">
        <title>Genomes of multiple Clavibacter strains from different subspecies.</title>
        <authorList>
            <person name="Yuan X.-K."/>
            <person name="Li X.-S."/>
            <person name="Nie J."/>
            <person name="De Boer S.H."/>
        </authorList>
    </citation>
    <scope>NUCLEOTIDE SEQUENCE [LARGE SCALE GENOMIC DNA]</scope>
    <source>
        <strain evidence="2">ATCC 33566</strain>
    </source>
</reference>
<evidence type="ECO:0008006" key="4">
    <source>
        <dbReference type="Google" id="ProtNLM"/>
    </source>
</evidence>
<dbReference type="Proteomes" id="UP000215316">
    <property type="component" value="Unassembled WGS sequence"/>
</dbReference>
<evidence type="ECO:0000256" key="1">
    <source>
        <dbReference type="SAM" id="MobiDB-lite"/>
    </source>
</evidence>
<keyword evidence="3" id="KW-1185">Reference proteome</keyword>
<dbReference type="OrthoDB" id="5069517at2"/>
<evidence type="ECO:0000313" key="3">
    <source>
        <dbReference type="Proteomes" id="UP000215316"/>
    </source>
</evidence>